<dbReference type="Pfam" id="PF01323">
    <property type="entry name" value="DSBA"/>
    <property type="match status" value="1"/>
</dbReference>
<protein>
    <submittedName>
        <fullName evidence="3">DsbA family oxidoreductase</fullName>
    </submittedName>
</protein>
<dbReference type="InterPro" id="IPR001853">
    <property type="entry name" value="DSBA-like_thioredoxin_dom"/>
</dbReference>
<gene>
    <name evidence="3" type="ORF">DV701_09130</name>
</gene>
<dbReference type="PANTHER" id="PTHR13887">
    <property type="entry name" value="GLUTATHIONE S-TRANSFERASE KAPPA"/>
    <property type="match status" value="1"/>
</dbReference>
<dbReference type="Gene3D" id="3.40.30.10">
    <property type="entry name" value="Glutaredoxin"/>
    <property type="match status" value="1"/>
</dbReference>
<dbReference type="PANTHER" id="PTHR13887:SF41">
    <property type="entry name" value="THIOREDOXIN SUPERFAMILY PROTEIN"/>
    <property type="match status" value="1"/>
</dbReference>
<proteinExistence type="predicted"/>
<accession>A0A345NSL5</accession>
<dbReference type="SUPFAM" id="SSF52833">
    <property type="entry name" value="Thioredoxin-like"/>
    <property type="match status" value="1"/>
</dbReference>
<dbReference type="KEGG" id="orn:DV701_09130"/>
<organism evidence="3 4">
    <name type="scientific">Ornithinimicrobium avium</name>
    <dbReference type="NCBI Taxonomy" id="2283195"/>
    <lineage>
        <taxon>Bacteria</taxon>
        <taxon>Bacillati</taxon>
        <taxon>Actinomycetota</taxon>
        <taxon>Actinomycetes</taxon>
        <taxon>Micrococcales</taxon>
        <taxon>Ornithinimicrobiaceae</taxon>
        <taxon>Ornithinimicrobium</taxon>
    </lineage>
</organism>
<dbReference type="Proteomes" id="UP000253790">
    <property type="component" value="Chromosome"/>
</dbReference>
<dbReference type="GO" id="GO:0016491">
    <property type="term" value="F:oxidoreductase activity"/>
    <property type="evidence" value="ECO:0007669"/>
    <property type="project" value="InterPro"/>
</dbReference>
<evidence type="ECO:0000313" key="4">
    <source>
        <dbReference type="Proteomes" id="UP000253790"/>
    </source>
</evidence>
<feature type="domain" description="DSBA-like thioredoxin" evidence="2">
    <location>
        <begin position="3"/>
        <end position="208"/>
    </location>
</feature>
<dbReference type="OrthoDB" id="9799122at2"/>
<evidence type="ECO:0000259" key="2">
    <source>
        <dbReference type="Pfam" id="PF01323"/>
    </source>
</evidence>
<sequence>MRIDVWSDIACPWCYVGKRRLESALGGFEHADDVEVVWHSFELDPSAPVPPVETSTTALARKYGGGPEQIAAMQERVSETAAGEGLDLQLGRTLHLNTRDGHRLIHLALDKGGPELQGRLKEALLDAYFVQAQDVTDRAVLTTLAEGVGLGATEVAEVLESDAYDAAVTADVEQARAYGANGVPFFVVDGRYGISGAQPTEVFAGALQQAWSERRPVLQRVGPAGTTGEDAAACGPDGCELPQG</sequence>
<dbReference type="InterPro" id="IPR036249">
    <property type="entry name" value="Thioredoxin-like_sf"/>
</dbReference>
<dbReference type="AlphaFoldDB" id="A0A345NSL5"/>
<name>A0A345NSL5_9MICO</name>
<evidence type="ECO:0000313" key="3">
    <source>
        <dbReference type="EMBL" id="AXH98023.1"/>
    </source>
</evidence>
<reference evidence="3 4" key="1">
    <citation type="submission" date="2018-07" db="EMBL/GenBank/DDBJ databases">
        <title>Complete genome sequencing of Ornithinimicrobium sp. AMA3305.</title>
        <authorList>
            <person name="Bae J.-W."/>
        </authorList>
    </citation>
    <scope>NUCLEOTIDE SEQUENCE [LARGE SCALE GENOMIC DNA]</scope>
    <source>
        <strain evidence="3 4">AMA3305</strain>
    </source>
</reference>
<evidence type="ECO:0000256" key="1">
    <source>
        <dbReference type="SAM" id="MobiDB-lite"/>
    </source>
</evidence>
<keyword evidence="4" id="KW-1185">Reference proteome</keyword>
<feature type="region of interest" description="Disordered" evidence="1">
    <location>
        <begin position="225"/>
        <end position="244"/>
    </location>
</feature>
<dbReference type="EMBL" id="CP031229">
    <property type="protein sequence ID" value="AXH98023.1"/>
    <property type="molecule type" value="Genomic_DNA"/>
</dbReference>
<dbReference type="CDD" id="cd03024">
    <property type="entry name" value="DsbA_FrnE"/>
    <property type="match status" value="1"/>
</dbReference>